<reference evidence="2" key="1">
    <citation type="submission" date="2023-02" db="EMBL/GenBank/DDBJ databases">
        <title>Genome of toxic invasive species Heracleum sosnowskyi carries increased number of genes despite the absence of recent whole-genome duplications.</title>
        <authorList>
            <person name="Schelkunov M."/>
            <person name="Shtratnikova V."/>
            <person name="Makarenko M."/>
            <person name="Klepikova A."/>
            <person name="Omelchenko D."/>
            <person name="Novikova G."/>
            <person name="Obukhova E."/>
            <person name="Bogdanov V."/>
            <person name="Penin A."/>
            <person name="Logacheva M."/>
        </authorList>
    </citation>
    <scope>NUCLEOTIDE SEQUENCE</scope>
    <source>
        <strain evidence="2">Hsosn_3</strain>
        <tissue evidence="2">Leaf</tissue>
    </source>
</reference>
<protein>
    <submittedName>
        <fullName evidence="2">Uncharacterized protein</fullName>
    </submittedName>
</protein>
<dbReference type="EMBL" id="JAUIZM010000005">
    <property type="protein sequence ID" value="KAK1382929.1"/>
    <property type="molecule type" value="Genomic_DNA"/>
</dbReference>
<dbReference type="Proteomes" id="UP001237642">
    <property type="component" value="Unassembled WGS sequence"/>
</dbReference>
<evidence type="ECO:0000313" key="2">
    <source>
        <dbReference type="EMBL" id="KAK1382929.1"/>
    </source>
</evidence>
<dbReference type="AlphaFoldDB" id="A0AAD8IBZ9"/>
<proteinExistence type="predicted"/>
<organism evidence="2 3">
    <name type="scientific">Heracleum sosnowskyi</name>
    <dbReference type="NCBI Taxonomy" id="360622"/>
    <lineage>
        <taxon>Eukaryota</taxon>
        <taxon>Viridiplantae</taxon>
        <taxon>Streptophyta</taxon>
        <taxon>Embryophyta</taxon>
        <taxon>Tracheophyta</taxon>
        <taxon>Spermatophyta</taxon>
        <taxon>Magnoliopsida</taxon>
        <taxon>eudicotyledons</taxon>
        <taxon>Gunneridae</taxon>
        <taxon>Pentapetalae</taxon>
        <taxon>asterids</taxon>
        <taxon>campanulids</taxon>
        <taxon>Apiales</taxon>
        <taxon>Apiaceae</taxon>
        <taxon>Apioideae</taxon>
        <taxon>apioid superclade</taxon>
        <taxon>Tordylieae</taxon>
        <taxon>Tordyliinae</taxon>
        <taxon>Heracleum</taxon>
    </lineage>
</organism>
<gene>
    <name evidence="2" type="ORF">POM88_020664</name>
</gene>
<feature type="region of interest" description="Disordered" evidence="1">
    <location>
        <begin position="32"/>
        <end position="51"/>
    </location>
</feature>
<comment type="caution">
    <text evidence="2">The sequence shown here is derived from an EMBL/GenBank/DDBJ whole genome shotgun (WGS) entry which is preliminary data.</text>
</comment>
<name>A0AAD8IBZ9_9APIA</name>
<evidence type="ECO:0000313" key="3">
    <source>
        <dbReference type="Proteomes" id="UP001237642"/>
    </source>
</evidence>
<accession>A0AAD8IBZ9</accession>
<keyword evidence="3" id="KW-1185">Reference proteome</keyword>
<sequence>METSMSNLEFFKYVYNIDEPAIKKIMEALEVASSSQPEPEEPLSPNSQRKRDLCLLMQARKPKKNKVMLFPRSTLSELIGADEAARLNPSQSTQSSQTSIPDNAYSIIRRVLSEVTTAVSSMEGLDQVPRAQLNEVLEKLATKAFPDRVDPIQQSSWDQYM</sequence>
<reference evidence="2" key="2">
    <citation type="submission" date="2023-05" db="EMBL/GenBank/DDBJ databases">
        <authorList>
            <person name="Schelkunov M.I."/>
        </authorList>
    </citation>
    <scope>NUCLEOTIDE SEQUENCE</scope>
    <source>
        <strain evidence="2">Hsosn_3</strain>
        <tissue evidence="2">Leaf</tissue>
    </source>
</reference>
<evidence type="ECO:0000256" key="1">
    <source>
        <dbReference type="SAM" id="MobiDB-lite"/>
    </source>
</evidence>